<dbReference type="EMBL" id="NPIC01000008">
    <property type="protein sequence ID" value="RDL33951.1"/>
    <property type="molecule type" value="Genomic_DNA"/>
</dbReference>
<sequence>MKPPIALVVLAAGFASASLNCTALEDISYYSCADSTCDLMGTYKTGSLAQFGCASDNSTATDRWLWNYNGYYTKSTTQVENCTLNGREYPSTDVLPLCSKDTIVLNITDNAPLKPCVCHAAVPSGTPLASMFRV</sequence>
<dbReference type="Proteomes" id="UP000254866">
    <property type="component" value="Unassembled WGS sequence"/>
</dbReference>
<evidence type="ECO:0000313" key="3">
    <source>
        <dbReference type="Proteomes" id="UP000254866"/>
    </source>
</evidence>
<feature type="signal peptide" evidence="1">
    <location>
        <begin position="1"/>
        <end position="17"/>
    </location>
</feature>
<evidence type="ECO:0008006" key="4">
    <source>
        <dbReference type="Google" id="ProtNLM"/>
    </source>
</evidence>
<dbReference type="OrthoDB" id="5418622at2759"/>
<name>A0A370TGD8_9HELO</name>
<dbReference type="RefSeq" id="XP_031867233.1">
    <property type="nucleotide sequence ID" value="XM_032016942.1"/>
</dbReference>
<organism evidence="2 3">
    <name type="scientific">Venustampulla echinocandica</name>
    <dbReference type="NCBI Taxonomy" id="2656787"/>
    <lineage>
        <taxon>Eukaryota</taxon>
        <taxon>Fungi</taxon>
        <taxon>Dikarya</taxon>
        <taxon>Ascomycota</taxon>
        <taxon>Pezizomycotina</taxon>
        <taxon>Leotiomycetes</taxon>
        <taxon>Helotiales</taxon>
        <taxon>Pleuroascaceae</taxon>
        <taxon>Venustampulla</taxon>
    </lineage>
</organism>
<proteinExistence type="predicted"/>
<dbReference type="AlphaFoldDB" id="A0A370TGD8"/>
<keyword evidence="3" id="KW-1185">Reference proteome</keyword>
<dbReference type="GeneID" id="43601168"/>
<protein>
    <recommendedName>
        <fullName evidence="4">Secreted protein</fullName>
    </recommendedName>
</protein>
<keyword evidence="1" id="KW-0732">Signal</keyword>
<feature type="chain" id="PRO_5016721053" description="Secreted protein" evidence="1">
    <location>
        <begin position="18"/>
        <end position="134"/>
    </location>
</feature>
<comment type="caution">
    <text evidence="2">The sequence shown here is derived from an EMBL/GenBank/DDBJ whole genome shotgun (WGS) entry which is preliminary data.</text>
</comment>
<evidence type="ECO:0000313" key="2">
    <source>
        <dbReference type="EMBL" id="RDL33951.1"/>
    </source>
</evidence>
<evidence type="ECO:0000256" key="1">
    <source>
        <dbReference type="SAM" id="SignalP"/>
    </source>
</evidence>
<accession>A0A370TGD8</accession>
<gene>
    <name evidence="2" type="ORF">BP5553_08319</name>
</gene>
<reference evidence="2 3" key="1">
    <citation type="journal article" date="2018" name="IMA Fungus">
        <title>IMA Genome-F 9: Draft genome sequence of Annulohypoxylon stygium, Aspergillus mulundensis, Berkeleyomyces basicola (syn. Thielaviopsis basicola), Ceratocystis smalleyi, two Cercospora beticola strains, Coleophoma cylindrospora, Fusarium fracticaudum, Phialophora cf. hyalina, and Morchella septimelata.</title>
        <authorList>
            <person name="Wingfield B.D."/>
            <person name="Bills G.F."/>
            <person name="Dong Y."/>
            <person name="Huang W."/>
            <person name="Nel W.J."/>
            <person name="Swalarsk-Parry B.S."/>
            <person name="Vaghefi N."/>
            <person name="Wilken P.M."/>
            <person name="An Z."/>
            <person name="de Beer Z.W."/>
            <person name="De Vos L."/>
            <person name="Chen L."/>
            <person name="Duong T.A."/>
            <person name="Gao Y."/>
            <person name="Hammerbacher A."/>
            <person name="Kikkert J.R."/>
            <person name="Li Y."/>
            <person name="Li H."/>
            <person name="Li K."/>
            <person name="Li Q."/>
            <person name="Liu X."/>
            <person name="Ma X."/>
            <person name="Naidoo K."/>
            <person name="Pethybridge S.J."/>
            <person name="Sun J."/>
            <person name="Steenkamp E.T."/>
            <person name="van der Nest M.A."/>
            <person name="van Wyk S."/>
            <person name="Wingfield M.J."/>
            <person name="Xiong C."/>
            <person name="Yue Q."/>
            <person name="Zhang X."/>
        </authorList>
    </citation>
    <scope>NUCLEOTIDE SEQUENCE [LARGE SCALE GENOMIC DNA]</scope>
    <source>
        <strain evidence="2 3">BP 5553</strain>
    </source>
</reference>